<dbReference type="GO" id="GO:0005524">
    <property type="term" value="F:ATP binding"/>
    <property type="evidence" value="ECO:0007669"/>
    <property type="project" value="UniProtKB-KW"/>
</dbReference>
<dbReference type="Gene3D" id="3.40.50.620">
    <property type="entry name" value="HUPs"/>
    <property type="match status" value="1"/>
</dbReference>
<comment type="similarity">
    <text evidence="1 10">Belongs to the class-I aminoacyl-tRNA synthetase family.</text>
</comment>
<dbReference type="InterPro" id="IPR008909">
    <property type="entry name" value="DALR_anticod-bd"/>
</dbReference>
<evidence type="ECO:0000313" key="13">
    <source>
        <dbReference type="Proteomes" id="UP001285441"/>
    </source>
</evidence>
<dbReference type="InterPro" id="IPR035684">
    <property type="entry name" value="ArgRS_core"/>
</dbReference>
<evidence type="ECO:0000256" key="1">
    <source>
        <dbReference type="ARBA" id="ARBA00005594"/>
    </source>
</evidence>
<dbReference type="GO" id="GO:0006420">
    <property type="term" value="P:arginyl-tRNA aminoacylation"/>
    <property type="evidence" value="ECO:0007669"/>
    <property type="project" value="InterPro"/>
</dbReference>
<dbReference type="PANTHER" id="PTHR11956">
    <property type="entry name" value="ARGINYL-TRNA SYNTHETASE"/>
    <property type="match status" value="1"/>
</dbReference>
<organism evidence="12 13">
    <name type="scientific">Podospora didyma</name>
    <dbReference type="NCBI Taxonomy" id="330526"/>
    <lineage>
        <taxon>Eukaryota</taxon>
        <taxon>Fungi</taxon>
        <taxon>Dikarya</taxon>
        <taxon>Ascomycota</taxon>
        <taxon>Pezizomycotina</taxon>
        <taxon>Sordariomycetes</taxon>
        <taxon>Sordariomycetidae</taxon>
        <taxon>Sordariales</taxon>
        <taxon>Podosporaceae</taxon>
        <taxon>Podospora</taxon>
    </lineage>
</organism>
<dbReference type="InterPro" id="IPR001278">
    <property type="entry name" value="Arg-tRNA-ligase"/>
</dbReference>
<dbReference type="InterPro" id="IPR009080">
    <property type="entry name" value="tRNAsynth_Ia_anticodon-bd"/>
</dbReference>
<evidence type="ECO:0000256" key="3">
    <source>
        <dbReference type="ARBA" id="ARBA00022598"/>
    </source>
</evidence>
<comment type="caution">
    <text evidence="12">The sequence shown here is derived from an EMBL/GenBank/DDBJ whole genome shotgun (WGS) entry which is preliminary data.</text>
</comment>
<dbReference type="FunFam" id="3.40.50.620:FF:000058">
    <property type="entry name" value="Mitochondrial arginyl-tRNA synthetase"/>
    <property type="match status" value="1"/>
</dbReference>
<evidence type="ECO:0000256" key="5">
    <source>
        <dbReference type="ARBA" id="ARBA00022840"/>
    </source>
</evidence>
<comment type="catalytic activity">
    <reaction evidence="9">
        <text>tRNA(Arg) + L-arginine + ATP = L-arginyl-tRNA(Arg) + AMP + diphosphate</text>
        <dbReference type="Rhea" id="RHEA:20301"/>
        <dbReference type="Rhea" id="RHEA-COMP:9658"/>
        <dbReference type="Rhea" id="RHEA-COMP:9673"/>
        <dbReference type="ChEBI" id="CHEBI:30616"/>
        <dbReference type="ChEBI" id="CHEBI:32682"/>
        <dbReference type="ChEBI" id="CHEBI:33019"/>
        <dbReference type="ChEBI" id="CHEBI:78442"/>
        <dbReference type="ChEBI" id="CHEBI:78513"/>
        <dbReference type="ChEBI" id="CHEBI:456215"/>
        <dbReference type="EC" id="6.1.1.19"/>
    </reaction>
</comment>
<dbReference type="EMBL" id="JAULSW010000008">
    <property type="protein sequence ID" value="KAK3372299.1"/>
    <property type="molecule type" value="Genomic_DNA"/>
</dbReference>
<dbReference type="Pfam" id="PF00750">
    <property type="entry name" value="tRNA-synt_1d"/>
    <property type="match status" value="1"/>
</dbReference>
<dbReference type="Gene3D" id="3.30.1360.70">
    <property type="entry name" value="Arginyl tRNA synthetase N-terminal domain"/>
    <property type="match status" value="1"/>
</dbReference>
<keyword evidence="3 10" id="KW-0436">Ligase</keyword>
<evidence type="ECO:0000256" key="7">
    <source>
        <dbReference type="ARBA" id="ARBA00023146"/>
    </source>
</evidence>
<dbReference type="GO" id="GO:0005739">
    <property type="term" value="C:mitochondrion"/>
    <property type="evidence" value="ECO:0007669"/>
    <property type="project" value="TreeGrafter"/>
</dbReference>
<dbReference type="FunFam" id="1.10.730.10:FF:000006">
    <property type="entry name" value="Arginyl-tRNA synthetase 2, mitochondrial"/>
    <property type="match status" value="1"/>
</dbReference>
<evidence type="ECO:0000256" key="6">
    <source>
        <dbReference type="ARBA" id="ARBA00022917"/>
    </source>
</evidence>
<gene>
    <name evidence="12" type="ORF">B0H63DRAFT_291619</name>
</gene>
<keyword evidence="4 10" id="KW-0547">Nucleotide-binding</keyword>
<keyword evidence="7 10" id="KW-0030">Aminoacyl-tRNA synthetase</keyword>
<evidence type="ECO:0000259" key="11">
    <source>
        <dbReference type="SMART" id="SM00836"/>
    </source>
</evidence>
<keyword evidence="13" id="KW-1185">Reference proteome</keyword>
<dbReference type="GO" id="GO:0004814">
    <property type="term" value="F:arginine-tRNA ligase activity"/>
    <property type="evidence" value="ECO:0007669"/>
    <property type="project" value="UniProtKB-EC"/>
</dbReference>
<name>A0AAE0N7H3_9PEZI</name>
<dbReference type="InterPro" id="IPR001412">
    <property type="entry name" value="aa-tRNA-synth_I_CS"/>
</dbReference>
<dbReference type="AlphaFoldDB" id="A0AAE0N7H3"/>
<dbReference type="GO" id="GO:0032543">
    <property type="term" value="P:mitochondrial translation"/>
    <property type="evidence" value="ECO:0007669"/>
    <property type="project" value="TreeGrafter"/>
</dbReference>
<dbReference type="PRINTS" id="PR01038">
    <property type="entry name" value="TRNASYNTHARG"/>
</dbReference>
<keyword evidence="5 10" id="KW-0067">ATP-binding</keyword>
<evidence type="ECO:0000256" key="10">
    <source>
        <dbReference type="RuleBase" id="RU363038"/>
    </source>
</evidence>
<reference evidence="12" key="2">
    <citation type="submission" date="2023-06" db="EMBL/GenBank/DDBJ databases">
        <authorList>
            <consortium name="Lawrence Berkeley National Laboratory"/>
            <person name="Haridas S."/>
            <person name="Hensen N."/>
            <person name="Bonometti L."/>
            <person name="Westerberg I."/>
            <person name="Brannstrom I.O."/>
            <person name="Guillou S."/>
            <person name="Cros-Aarteil S."/>
            <person name="Calhoun S."/>
            <person name="Kuo A."/>
            <person name="Mondo S."/>
            <person name="Pangilinan J."/>
            <person name="Riley R."/>
            <person name="LaButti K."/>
            <person name="Andreopoulos B."/>
            <person name="Lipzen A."/>
            <person name="Chen C."/>
            <person name="Yanf M."/>
            <person name="Daum C."/>
            <person name="Ng V."/>
            <person name="Clum A."/>
            <person name="Steindorff A."/>
            <person name="Ohm R."/>
            <person name="Martin F."/>
            <person name="Silar P."/>
            <person name="Natvig D."/>
            <person name="Lalanne C."/>
            <person name="Gautier V."/>
            <person name="Ament-velasquez S.L."/>
            <person name="Kruys A."/>
            <person name="Hutchinson M.I."/>
            <person name="Powell A.J."/>
            <person name="Barry K."/>
            <person name="Miller A.N."/>
            <person name="Grigoriev I.V."/>
            <person name="Debuchy R."/>
            <person name="Gladieux P."/>
            <person name="Thoren M.H."/>
            <person name="Johannesson H."/>
        </authorList>
    </citation>
    <scope>NUCLEOTIDE SEQUENCE</scope>
    <source>
        <strain evidence="12">CBS 232.78</strain>
    </source>
</reference>
<dbReference type="InterPro" id="IPR036695">
    <property type="entry name" value="Arg-tRNA-synth_N_sf"/>
</dbReference>
<evidence type="ECO:0000313" key="12">
    <source>
        <dbReference type="EMBL" id="KAK3372299.1"/>
    </source>
</evidence>
<dbReference type="Proteomes" id="UP001285441">
    <property type="component" value="Unassembled WGS sequence"/>
</dbReference>
<evidence type="ECO:0000256" key="9">
    <source>
        <dbReference type="ARBA" id="ARBA00049339"/>
    </source>
</evidence>
<keyword evidence="6 10" id="KW-0648">Protein biosynthesis</keyword>
<reference evidence="12" key="1">
    <citation type="journal article" date="2023" name="Mol. Phylogenet. Evol.">
        <title>Genome-scale phylogeny and comparative genomics of the fungal order Sordariales.</title>
        <authorList>
            <person name="Hensen N."/>
            <person name="Bonometti L."/>
            <person name="Westerberg I."/>
            <person name="Brannstrom I.O."/>
            <person name="Guillou S."/>
            <person name="Cros-Aarteil S."/>
            <person name="Calhoun S."/>
            <person name="Haridas S."/>
            <person name="Kuo A."/>
            <person name="Mondo S."/>
            <person name="Pangilinan J."/>
            <person name="Riley R."/>
            <person name="LaButti K."/>
            <person name="Andreopoulos B."/>
            <person name="Lipzen A."/>
            <person name="Chen C."/>
            <person name="Yan M."/>
            <person name="Daum C."/>
            <person name="Ng V."/>
            <person name="Clum A."/>
            <person name="Steindorff A."/>
            <person name="Ohm R.A."/>
            <person name="Martin F."/>
            <person name="Silar P."/>
            <person name="Natvig D.O."/>
            <person name="Lalanne C."/>
            <person name="Gautier V."/>
            <person name="Ament-Velasquez S.L."/>
            <person name="Kruys A."/>
            <person name="Hutchinson M.I."/>
            <person name="Powell A.J."/>
            <person name="Barry K."/>
            <person name="Miller A.N."/>
            <person name="Grigoriev I.V."/>
            <person name="Debuchy R."/>
            <person name="Gladieux P."/>
            <person name="Hiltunen Thoren M."/>
            <person name="Johannesson H."/>
        </authorList>
    </citation>
    <scope>NUCLEOTIDE SEQUENCE</scope>
    <source>
        <strain evidence="12">CBS 232.78</strain>
    </source>
</reference>
<feature type="domain" description="DALR anticodon binding" evidence="11">
    <location>
        <begin position="505"/>
        <end position="625"/>
    </location>
</feature>
<dbReference type="Gene3D" id="1.10.730.10">
    <property type="entry name" value="Isoleucyl-tRNA Synthetase, Domain 1"/>
    <property type="match status" value="1"/>
</dbReference>
<dbReference type="InterPro" id="IPR014729">
    <property type="entry name" value="Rossmann-like_a/b/a_fold"/>
</dbReference>
<evidence type="ECO:0000256" key="4">
    <source>
        <dbReference type="ARBA" id="ARBA00022741"/>
    </source>
</evidence>
<dbReference type="PANTHER" id="PTHR11956:SF11">
    <property type="entry name" value="ARGININE--TRNA LIGASE, MITOCHONDRIAL-RELATED"/>
    <property type="match status" value="1"/>
</dbReference>
<dbReference type="SMART" id="SM00836">
    <property type="entry name" value="DALR_1"/>
    <property type="match status" value="1"/>
</dbReference>
<dbReference type="SUPFAM" id="SSF55190">
    <property type="entry name" value="Arginyl-tRNA synthetase (ArgRS), N-terminal 'additional' domain"/>
    <property type="match status" value="1"/>
</dbReference>
<dbReference type="SUPFAM" id="SSF52374">
    <property type="entry name" value="Nucleotidylyl transferase"/>
    <property type="match status" value="1"/>
</dbReference>
<dbReference type="EC" id="6.1.1.19" evidence="2"/>
<dbReference type="Pfam" id="PF05746">
    <property type="entry name" value="DALR_1"/>
    <property type="match status" value="1"/>
</dbReference>
<evidence type="ECO:0000256" key="2">
    <source>
        <dbReference type="ARBA" id="ARBA00012837"/>
    </source>
</evidence>
<dbReference type="SUPFAM" id="SSF47323">
    <property type="entry name" value="Anticodon-binding domain of a subclass of class I aminoacyl-tRNA synthetases"/>
    <property type="match status" value="1"/>
</dbReference>
<sequence length="625" mass="69750">MASQSMSIPGASPSTNPLDILRLAIAKELAHATGLDAGFIFASLDRSATIDKGDLILAVPRLRIKGKPPAAQAEKLALQFRTDECPTVKQPVAEGISLQFHANPSELLGDVLPFVLEKGDQYGLDPSIGLREPSASGGERKKIIVEFSSPNIAKEFHVGHLRSTIIGAFISNLYEGAGYDVVRINYLGDWGRQFGLLACGWERYGVQEEFERDPIRHLFKVYVQISGDFKPEEELYKAAKKRGEDTSVLESQGLLGASKAFFKKMEDNEPEAIALWERFRALSVERYKPTYARLNIRFDEYSGESTVKKATMTNALEVLEQRGVAVPDQGALVVDFAKHGPAYKKMDLAILRNRNGTSNYLLRDIGAVIQRHEQYHFDEMIYVVMHEQEAHLRSLFKTLELGGPPYDGISEKLKHISFGKVKGMSTRKGTVVFLDDVINDVSSYMHEQMRSNEAKYAEIPDPARTSELLGISAIMVQDMMGKRANNYEFDLKRMTSFEGDTGPYLQYAHARLCSIARKTGFTREELLKADFSLLTDAPLAVGLVRVIARYPDMVKQTLKTLEPTTILTYLFALAHQLSSSYDVLRVVNAPEGPEVTRVRAALYEAARQTLRNGMVLLGLTPVERM</sequence>
<accession>A0AAE0N7H3</accession>
<dbReference type="NCBIfam" id="TIGR00456">
    <property type="entry name" value="argS"/>
    <property type="match status" value="1"/>
</dbReference>
<protein>
    <recommendedName>
        <fullName evidence="2">arginine--tRNA ligase</fullName>
        <ecNumber evidence="2">6.1.1.19</ecNumber>
    </recommendedName>
    <alternativeName>
        <fullName evidence="8">Arginyl-tRNA synthetase</fullName>
    </alternativeName>
</protein>
<evidence type="ECO:0000256" key="8">
    <source>
        <dbReference type="ARBA" id="ARBA00033033"/>
    </source>
</evidence>
<dbReference type="PROSITE" id="PS00178">
    <property type="entry name" value="AA_TRNA_LIGASE_I"/>
    <property type="match status" value="1"/>
</dbReference>
<dbReference type="CDD" id="cd07956">
    <property type="entry name" value="Anticodon_Ia_Arg"/>
    <property type="match status" value="1"/>
</dbReference>
<proteinExistence type="inferred from homology"/>